<dbReference type="KEGG" id="mprt:ET475_08520"/>
<dbReference type="Proteomes" id="UP000293995">
    <property type="component" value="Chromosome"/>
</dbReference>
<feature type="compositionally biased region" description="Low complexity" evidence="1">
    <location>
        <begin position="86"/>
        <end position="109"/>
    </location>
</feature>
<evidence type="ECO:0000313" key="3">
    <source>
        <dbReference type="Proteomes" id="UP000293995"/>
    </source>
</evidence>
<gene>
    <name evidence="2" type="ORF">ET475_08520</name>
</gene>
<dbReference type="OrthoDB" id="5189092at2"/>
<feature type="compositionally biased region" description="Low complexity" evidence="1">
    <location>
        <begin position="54"/>
        <end position="79"/>
    </location>
</feature>
<dbReference type="AlphaFoldDB" id="A0A4P6EJF3"/>
<proteinExistence type="predicted"/>
<dbReference type="EMBL" id="CP035494">
    <property type="protein sequence ID" value="QAY61783.1"/>
    <property type="molecule type" value="Genomic_DNA"/>
</dbReference>
<evidence type="ECO:0000313" key="2">
    <source>
        <dbReference type="EMBL" id="QAY61783.1"/>
    </source>
</evidence>
<evidence type="ECO:0000256" key="1">
    <source>
        <dbReference type="SAM" id="MobiDB-lite"/>
    </source>
</evidence>
<accession>A0A4P6EJF3</accession>
<organism evidence="2 3">
    <name type="scientific">Microbacterium protaetiae</name>
    <dbReference type="NCBI Taxonomy" id="2509458"/>
    <lineage>
        <taxon>Bacteria</taxon>
        <taxon>Bacillati</taxon>
        <taxon>Actinomycetota</taxon>
        <taxon>Actinomycetes</taxon>
        <taxon>Micrococcales</taxon>
        <taxon>Microbacteriaceae</taxon>
        <taxon>Microbacterium</taxon>
    </lineage>
</organism>
<sequence length="255" mass="25087">MVALLVLLLVIAGVVWLLVARPWASSATSEADDPQGQDAAPVLPVVSTSPEPDGSASPGATTSGTPAATTGASSGPNAGASGGPNAGASSGPNAGASSGPDAGASGGPTQAKTPGPAASAAACSPNEVTVTAVTDKTSYASGQDPKLSIELVNDGSQPCTLNVGTSAQVFTITSGDDTWWRSTDCQSEPSDMVVVLDAGQKVSSAQPITWDRTRSTVATCQAKNRPKAGGGGASYHLSVSIGGIDSIDDAIFQLY</sequence>
<keyword evidence="3" id="KW-1185">Reference proteome</keyword>
<name>A0A4P6EJF3_9MICO</name>
<evidence type="ECO:0008006" key="4">
    <source>
        <dbReference type="Google" id="ProtNLM"/>
    </source>
</evidence>
<feature type="region of interest" description="Disordered" evidence="1">
    <location>
        <begin position="27"/>
        <end position="124"/>
    </location>
</feature>
<protein>
    <recommendedName>
        <fullName evidence="4">DUF4232 domain-containing protein</fullName>
    </recommendedName>
</protein>
<reference evidence="2 3" key="1">
    <citation type="submission" date="2019-01" db="EMBL/GenBank/DDBJ databases">
        <title>Genome sequencing of strain DFW100M-13.</title>
        <authorList>
            <person name="Heo J."/>
            <person name="Kim S.-J."/>
            <person name="Kim J.-S."/>
            <person name="Hong S.-B."/>
            <person name="Kwon S.-W."/>
        </authorList>
    </citation>
    <scope>NUCLEOTIDE SEQUENCE [LARGE SCALE GENOMIC DNA]</scope>
    <source>
        <strain evidence="2 3">DFW100M-13</strain>
    </source>
</reference>